<dbReference type="SUPFAM" id="SSF161111">
    <property type="entry name" value="Cation efflux protein transmembrane domain-like"/>
    <property type="match status" value="1"/>
</dbReference>
<feature type="domain" description="Cation efflux protein transmembrane" evidence="6">
    <location>
        <begin position="2"/>
        <end position="195"/>
    </location>
</feature>
<dbReference type="InterPro" id="IPR050291">
    <property type="entry name" value="CDF_Transporter"/>
</dbReference>
<dbReference type="Proteomes" id="UP000016930">
    <property type="component" value="Unassembled WGS sequence"/>
</dbReference>
<keyword evidence="8" id="KW-1185">Reference proteome</keyword>
<reference evidence="7 8" key="1">
    <citation type="journal article" date="2012" name="Proc. Natl. Acad. Sci. U.S.A.">
        <title>Comparative genomics of Ceriporiopsis subvermispora and Phanerochaete chrysosporium provide insight into selective ligninolysis.</title>
        <authorList>
            <person name="Fernandez-Fueyo E."/>
            <person name="Ruiz-Duenas F.J."/>
            <person name="Ferreira P."/>
            <person name="Floudas D."/>
            <person name="Hibbett D.S."/>
            <person name="Canessa P."/>
            <person name="Larrondo L.F."/>
            <person name="James T.Y."/>
            <person name="Seelenfreund D."/>
            <person name="Lobos S."/>
            <person name="Polanco R."/>
            <person name="Tello M."/>
            <person name="Honda Y."/>
            <person name="Watanabe T."/>
            <person name="Watanabe T."/>
            <person name="Ryu J.S."/>
            <person name="Kubicek C.P."/>
            <person name="Schmoll M."/>
            <person name="Gaskell J."/>
            <person name="Hammel K.E."/>
            <person name="St John F.J."/>
            <person name="Vanden Wymelenberg A."/>
            <person name="Sabat G."/>
            <person name="Splinter BonDurant S."/>
            <person name="Syed K."/>
            <person name="Yadav J.S."/>
            <person name="Doddapaneni H."/>
            <person name="Subramanian V."/>
            <person name="Lavin J.L."/>
            <person name="Oguiza J.A."/>
            <person name="Perez G."/>
            <person name="Pisabarro A.G."/>
            <person name="Ramirez L."/>
            <person name="Santoyo F."/>
            <person name="Master E."/>
            <person name="Coutinho P.M."/>
            <person name="Henrissat B."/>
            <person name="Lombard V."/>
            <person name="Magnuson J.K."/>
            <person name="Kuees U."/>
            <person name="Hori C."/>
            <person name="Igarashi K."/>
            <person name="Samejima M."/>
            <person name="Held B.W."/>
            <person name="Barry K.W."/>
            <person name="LaButti K.M."/>
            <person name="Lapidus A."/>
            <person name="Lindquist E.A."/>
            <person name="Lucas S.M."/>
            <person name="Riley R."/>
            <person name="Salamov A.A."/>
            <person name="Hoffmeister D."/>
            <person name="Schwenk D."/>
            <person name="Hadar Y."/>
            <person name="Yarden O."/>
            <person name="de Vries R.P."/>
            <person name="Wiebenga A."/>
            <person name="Stenlid J."/>
            <person name="Eastwood D."/>
            <person name="Grigoriev I.V."/>
            <person name="Berka R.M."/>
            <person name="Blanchette R.A."/>
            <person name="Kersten P."/>
            <person name="Martinez A.T."/>
            <person name="Vicuna R."/>
            <person name="Cullen D."/>
        </authorList>
    </citation>
    <scope>NUCLEOTIDE SEQUENCE [LARGE SCALE GENOMIC DNA]</scope>
    <source>
        <strain evidence="7 8">B</strain>
    </source>
</reference>
<evidence type="ECO:0000256" key="2">
    <source>
        <dbReference type="ARBA" id="ARBA00022448"/>
    </source>
</evidence>
<dbReference type="Gene3D" id="1.20.1510.10">
    <property type="entry name" value="Cation efflux protein transmembrane domain"/>
    <property type="match status" value="1"/>
</dbReference>
<evidence type="ECO:0000259" key="6">
    <source>
        <dbReference type="Pfam" id="PF01545"/>
    </source>
</evidence>
<sequence length="305" mass="33571">SLDLLGDVVTLFTWKLSRKPPSERYPYGFGKFEVIGTTTVSLLLTGGAIGIGMHSWTLLVEALSQSLTTLPPGTLHDLVASIVHLANSVPVVAPEHGHEHLLDPNAAWFAGISIVLKEWLYRITKRVADEERSPVLYANAIHHRSDAYSSAVALFAILGTWWFPQLPLDPIGGLIVSVVIFQQGWRLLLSAFHQLTDRGVSPKTRDALMKALQPLLPPPSSMGTSHMLSDSQIANHTEDLFAIRDVRAVRAGANMFVDLVAEVPSSITVETTAQLEAQITATLKEARREIKEVRVKFRPVEEIDH</sequence>
<accession>M2QZJ3</accession>
<evidence type="ECO:0000256" key="5">
    <source>
        <dbReference type="ARBA" id="ARBA00023136"/>
    </source>
</evidence>
<dbReference type="InterPro" id="IPR027469">
    <property type="entry name" value="Cation_efflux_TMD_sf"/>
</dbReference>
<dbReference type="GO" id="GO:0008324">
    <property type="term" value="F:monoatomic cation transmembrane transporter activity"/>
    <property type="evidence" value="ECO:0007669"/>
    <property type="project" value="InterPro"/>
</dbReference>
<dbReference type="PANTHER" id="PTHR43840">
    <property type="entry name" value="MITOCHONDRIAL METAL TRANSPORTER 1-RELATED"/>
    <property type="match status" value="1"/>
</dbReference>
<keyword evidence="4" id="KW-1133">Transmembrane helix</keyword>
<proteinExistence type="predicted"/>
<dbReference type="GO" id="GO:0016020">
    <property type="term" value="C:membrane"/>
    <property type="evidence" value="ECO:0007669"/>
    <property type="project" value="UniProtKB-SubCell"/>
</dbReference>
<dbReference type="SUPFAM" id="SSF160240">
    <property type="entry name" value="Cation efflux protein cytoplasmic domain-like"/>
    <property type="match status" value="1"/>
</dbReference>
<feature type="non-terminal residue" evidence="7">
    <location>
        <position position="305"/>
    </location>
</feature>
<evidence type="ECO:0000313" key="7">
    <source>
        <dbReference type="EMBL" id="EMD37635.1"/>
    </source>
</evidence>
<dbReference type="HOGENOM" id="CLU_013430_12_0_1"/>
<dbReference type="STRING" id="914234.M2QZJ3"/>
<dbReference type="InterPro" id="IPR036837">
    <property type="entry name" value="Cation_efflux_CTD_sf"/>
</dbReference>
<gene>
    <name evidence="7" type="ORF">CERSUDRAFT_50448</name>
</gene>
<evidence type="ECO:0000313" key="8">
    <source>
        <dbReference type="Proteomes" id="UP000016930"/>
    </source>
</evidence>
<dbReference type="EMBL" id="KB445796">
    <property type="protein sequence ID" value="EMD37635.1"/>
    <property type="molecule type" value="Genomic_DNA"/>
</dbReference>
<dbReference type="InterPro" id="IPR058533">
    <property type="entry name" value="Cation_efflux_TM"/>
</dbReference>
<dbReference type="AlphaFoldDB" id="M2QZJ3"/>
<evidence type="ECO:0000256" key="4">
    <source>
        <dbReference type="ARBA" id="ARBA00022989"/>
    </source>
</evidence>
<organism evidence="7 8">
    <name type="scientific">Ceriporiopsis subvermispora (strain B)</name>
    <name type="common">White-rot fungus</name>
    <name type="synonym">Gelatoporia subvermispora</name>
    <dbReference type="NCBI Taxonomy" id="914234"/>
    <lineage>
        <taxon>Eukaryota</taxon>
        <taxon>Fungi</taxon>
        <taxon>Dikarya</taxon>
        <taxon>Basidiomycota</taxon>
        <taxon>Agaricomycotina</taxon>
        <taxon>Agaricomycetes</taxon>
        <taxon>Polyporales</taxon>
        <taxon>Gelatoporiaceae</taxon>
        <taxon>Gelatoporia</taxon>
    </lineage>
</organism>
<name>M2QZJ3_CERS8</name>
<evidence type="ECO:0000256" key="1">
    <source>
        <dbReference type="ARBA" id="ARBA00004141"/>
    </source>
</evidence>
<dbReference type="PANTHER" id="PTHR43840:SF15">
    <property type="entry name" value="MITOCHONDRIAL METAL TRANSPORTER 1-RELATED"/>
    <property type="match status" value="1"/>
</dbReference>
<dbReference type="Gene3D" id="3.30.70.1350">
    <property type="entry name" value="Cation efflux protein, cytoplasmic domain"/>
    <property type="match status" value="1"/>
</dbReference>
<dbReference type="InterPro" id="IPR002524">
    <property type="entry name" value="Cation_efflux"/>
</dbReference>
<protein>
    <recommendedName>
        <fullName evidence="6">Cation efflux protein transmembrane domain-containing protein</fullName>
    </recommendedName>
</protein>
<dbReference type="GO" id="GO:0030003">
    <property type="term" value="P:intracellular monoatomic cation homeostasis"/>
    <property type="evidence" value="ECO:0007669"/>
    <property type="project" value="UniProtKB-ARBA"/>
</dbReference>
<dbReference type="GO" id="GO:0098771">
    <property type="term" value="P:inorganic ion homeostasis"/>
    <property type="evidence" value="ECO:0007669"/>
    <property type="project" value="UniProtKB-ARBA"/>
</dbReference>
<dbReference type="NCBIfam" id="TIGR01297">
    <property type="entry name" value="CDF"/>
    <property type="match status" value="1"/>
</dbReference>
<dbReference type="Pfam" id="PF01545">
    <property type="entry name" value="Cation_efflux"/>
    <property type="match status" value="1"/>
</dbReference>
<keyword evidence="3" id="KW-0812">Transmembrane</keyword>
<keyword evidence="5" id="KW-0472">Membrane</keyword>
<evidence type="ECO:0000256" key="3">
    <source>
        <dbReference type="ARBA" id="ARBA00022692"/>
    </source>
</evidence>
<comment type="subcellular location">
    <subcellularLocation>
        <location evidence="1">Membrane</location>
        <topology evidence="1">Multi-pass membrane protein</topology>
    </subcellularLocation>
</comment>
<dbReference type="OrthoDB" id="435980at2759"/>
<keyword evidence="2" id="KW-0813">Transport</keyword>